<evidence type="ECO:0000313" key="2">
    <source>
        <dbReference type="EMBL" id="KXB06163.1"/>
    </source>
</evidence>
<dbReference type="PANTHER" id="PTHR46889:SF5">
    <property type="entry name" value="INTEGRASE PROTEIN"/>
    <property type="match status" value="1"/>
</dbReference>
<accession>A0A133VI87</accession>
<reference evidence="2 3" key="1">
    <citation type="journal article" date="2016" name="Sci. Rep.">
        <title>Metabolic traits of an uncultured archaeal lineage -MSBL1- from brine pools of the Red Sea.</title>
        <authorList>
            <person name="Mwirichia R."/>
            <person name="Alam I."/>
            <person name="Rashid M."/>
            <person name="Vinu M."/>
            <person name="Ba-Alawi W."/>
            <person name="Anthony Kamau A."/>
            <person name="Kamanda Ngugi D."/>
            <person name="Goker M."/>
            <person name="Klenk H.P."/>
            <person name="Bajic V."/>
            <person name="Stingl U."/>
        </authorList>
    </citation>
    <scope>NUCLEOTIDE SEQUENCE [LARGE SCALE GENOMIC DNA]</scope>
    <source>
        <strain evidence="2">SCGC-AAA382C18</strain>
    </source>
</reference>
<dbReference type="AlphaFoldDB" id="A0A133VI87"/>
<dbReference type="Gene3D" id="3.30.420.10">
    <property type="entry name" value="Ribonuclease H-like superfamily/Ribonuclease H"/>
    <property type="match status" value="1"/>
</dbReference>
<proteinExistence type="predicted"/>
<dbReference type="EMBL" id="LHYF01000048">
    <property type="protein sequence ID" value="KXB06163.1"/>
    <property type="molecule type" value="Genomic_DNA"/>
</dbReference>
<dbReference type="Proteomes" id="UP000070404">
    <property type="component" value="Unassembled WGS sequence"/>
</dbReference>
<dbReference type="InterPro" id="IPR001584">
    <property type="entry name" value="Integrase_cat-core"/>
</dbReference>
<evidence type="ECO:0000313" key="3">
    <source>
        <dbReference type="Proteomes" id="UP000070404"/>
    </source>
</evidence>
<dbReference type="GO" id="GO:0015074">
    <property type="term" value="P:DNA integration"/>
    <property type="evidence" value="ECO:0007669"/>
    <property type="project" value="InterPro"/>
</dbReference>
<organism evidence="2 3">
    <name type="scientific">candidate division MSBL1 archaeon SCGC-AAA382C18</name>
    <dbReference type="NCBI Taxonomy" id="1698281"/>
    <lineage>
        <taxon>Archaea</taxon>
        <taxon>Methanobacteriati</taxon>
        <taxon>Methanobacteriota</taxon>
        <taxon>candidate division MSBL1</taxon>
    </lineage>
</organism>
<dbReference type="PROSITE" id="PS50994">
    <property type="entry name" value="INTEGRASE"/>
    <property type="match status" value="1"/>
</dbReference>
<dbReference type="InterPro" id="IPR012337">
    <property type="entry name" value="RNaseH-like_sf"/>
</dbReference>
<sequence length="293" mass="34265">MEKTWPDHGLNVTLKAAELPKSTWYYHQNEKVDYEEKYNYLKPKLDEIIDTHNGYGIPRIKTELEESYGLVVNHKVLRRLFKTWEMKLSRAARSTNQSPVRSAIKEASGDLNLVGDLNEEDIDLFDVLYTDFTELRYENGIKKAWLIPVIGHRSKLIFGWALGKSTTTEVALRAWEATRETYEDYGTSLEGTILHQDQDSVFTSNDWIDQILIEDKVKLSYSEDGAKGNVYMESFNGHFKCPNRSLFCEAGSLEELRVIVEERVDYWNTRRRHTTLQNRIPIEYIEERIKNEN</sequence>
<name>A0A133VI87_9EURY</name>
<feature type="domain" description="Integrase catalytic" evidence="1">
    <location>
        <begin position="117"/>
        <end position="289"/>
    </location>
</feature>
<dbReference type="SUPFAM" id="SSF53098">
    <property type="entry name" value="Ribonuclease H-like"/>
    <property type="match status" value="1"/>
</dbReference>
<comment type="caution">
    <text evidence="2">The sequence shown here is derived from an EMBL/GenBank/DDBJ whole genome shotgun (WGS) entry which is preliminary data.</text>
</comment>
<dbReference type="PANTHER" id="PTHR46889">
    <property type="entry name" value="TRANSPOSASE INSF FOR INSERTION SEQUENCE IS3B-RELATED"/>
    <property type="match status" value="1"/>
</dbReference>
<protein>
    <recommendedName>
        <fullName evidence="1">Integrase catalytic domain-containing protein</fullName>
    </recommendedName>
</protein>
<dbReference type="InterPro" id="IPR050900">
    <property type="entry name" value="Transposase_IS3/IS150/IS904"/>
</dbReference>
<gene>
    <name evidence="2" type="ORF">AKJ52_02495</name>
</gene>
<keyword evidence="3" id="KW-1185">Reference proteome</keyword>
<dbReference type="GO" id="GO:0003676">
    <property type="term" value="F:nucleic acid binding"/>
    <property type="evidence" value="ECO:0007669"/>
    <property type="project" value="InterPro"/>
</dbReference>
<evidence type="ECO:0000259" key="1">
    <source>
        <dbReference type="PROSITE" id="PS50994"/>
    </source>
</evidence>
<dbReference type="InterPro" id="IPR036397">
    <property type="entry name" value="RNaseH_sf"/>
</dbReference>
<dbReference type="Pfam" id="PF00665">
    <property type="entry name" value="rve"/>
    <property type="match status" value="1"/>
</dbReference>